<name>A0AAV1ZV52_9ARAC</name>
<evidence type="ECO:0000313" key="3">
    <source>
        <dbReference type="Proteomes" id="UP001497382"/>
    </source>
</evidence>
<dbReference type="AlphaFoldDB" id="A0AAV1ZV52"/>
<feature type="compositionally biased region" description="Polar residues" evidence="1">
    <location>
        <begin position="1"/>
        <end position="30"/>
    </location>
</feature>
<protein>
    <submittedName>
        <fullName evidence="2">Uncharacterized protein</fullName>
    </submittedName>
</protein>
<evidence type="ECO:0000313" key="2">
    <source>
        <dbReference type="EMBL" id="CAL1274315.1"/>
    </source>
</evidence>
<reference evidence="2 3" key="1">
    <citation type="submission" date="2024-04" db="EMBL/GenBank/DDBJ databases">
        <authorList>
            <person name="Rising A."/>
            <person name="Reimegard J."/>
            <person name="Sonavane S."/>
            <person name="Akerstrom W."/>
            <person name="Nylinder S."/>
            <person name="Hedman E."/>
            <person name="Kallberg Y."/>
        </authorList>
    </citation>
    <scope>NUCLEOTIDE SEQUENCE [LARGE SCALE GENOMIC DNA]</scope>
</reference>
<dbReference type="EMBL" id="CAXIEN010000076">
    <property type="protein sequence ID" value="CAL1274315.1"/>
    <property type="molecule type" value="Genomic_DNA"/>
</dbReference>
<accession>A0AAV1ZV52</accession>
<organism evidence="2 3">
    <name type="scientific">Larinioides sclopetarius</name>
    <dbReference type="NCBI Taxonomy" id="280406"/>
    <lineage>
        <taxon>Eukaryota</taxon>
        <taxon>Metazoa</taxon>
        <taxon>Ecdysozoa</taxon>
        <taxon>Arthropoda</taxon>
        <taxon>Chelicerata</taxon>
        <taxon>Arachnida</taxon>
        <taxon>Araneae</taxon>
        <taxon>Araneomorphae</taxon>
        <taxon>Entelegynae</taxon>
        <taxon>Araneoidea</taxon>
        <taxon>Araneidae</taxon>
        <taxon>Larinioides</taxon>
    </lineage>
</organism>
<keyword evidence="3" id="KW-1185">Reference proteome</keyword>
<evidence type="ECO:0000256" key="1">
    <source>
        <dbReference type="SAM" id="MobiDB-lite"/>
    </source>
</evidence>
<gene>
    <name evidence="2" type="ORF">LARSCL_LOCUS7395</name>
</gene>
<proteinExistence type="predicted"/>
<feature type="region of interest" description="Disordered" evidence="1">
    <location>
        <begin position="1"/>
        <end position="55"/>
    </location>
</feature>
<comment type="caution">
    <text evidence="2">The sequence shown here is derived from an EMBL/GenBank/DDBJ whole genome shotgun (WGS) entry which is preliminary data.</text>
</comment>
<sequence>MSVPTSKSLPSHFTSPYSGPESLIQTTRSPSCKGGGGVPSAQAASKERGWGLLDGNAPPVPLKEIIRMEPRLEIQIYGKSGINVGM</sequence>
<dbReference type="Proteomes" id="UP001497382">
    <property type="component" value="Unassembled WGS sequence"/>
</dbReference>